<keyword evidence="1" id="KW-0732">Signal</keyword>
<proteinExistence type="predicted"/>
<dbReference type="InterPro" id="IPR006311">
    <property type="entry name" value="TAT_signal"/>
</dbReference>
<dbReference type="PROSITE" id="PS51318">
    <property type="entry name" value="TAT"/>
    <property type="match status" value="1"/>
</dbReference>
<sequence>MINRRRFIQSSSLATLPLWSGTKFAFGSQAEAAISEFPLYTVVYDEESPDSIAFANEAERMGQHTSAISNGDVTKLWYDDLYHHWKQAPVAIGGLTTLDAFFCLEIFGNDAGLRRVLKVEHRREEDAVKHQSFGMDIALDDHVLGQDAWSERMAQILINSSFPKTRTTEKFISMTHSENKGQGLDAHSTLVSWMIAPRQVAS</sequence>
<dbReference type="AlphaFoldDB" id="A0A2A5C7K9"/>
<gene>
    <name evidence="2" type="ORF">COA71_13950</name>
</gene>
<organism evidence="2 3">
    <name type="scientific">SAR86 cluster bacterium</name>
    <dbReference type="NCBI Taxonomy" id="2030880"/>
    <lineage>
        <taxon>Bacteria</taxon>
        <taxon>Pseudomonadati</taxon>
        <taxon>Pseudomonadota</taxon>
        <taxon>Gammaproteobacteria</taxon>
        <taxon>SAR86 cluster</taxon>
    </lineage>
</organism>
<feature type="chain" id="PRO_5011997754" description="Tat pathway signal protein" evidence="1">
    <location>
        <begin position="26"/>
        <end position="202"/>
    </location>
</feature>
<dbReference type="Proteomes" id="UP000228987">
    <property type="component" value="Unassembled WGS sequence"/>
</dbReference>
<evidence type="ECO:0000313" key="2">
    <source>
        <dbReference type="EMBL" id="PCJ39366.1"/>
    </source>
</evidence>
<name>A0A2A5C7K9_9GAMM</name>
<dbReference type="EMBL" id="NVWI01000015">
    <property type="protein sequence ID" value="PCJ39366.1"/>
    <property type="molecule type" value="Genomic_DNA"/>
</dbReference>
<reference evidence="3" key="1">
    <citation type="submission" date="2017-08" db="EMBL/GenBank/DDBJ databases">
        <title>A dynamic microbial community with high functional redundancy inhabits the cold, oxic subseafloor aquifer.</title>
        <authorList>
            <person name="Tully B.J."/>
            <person name="Wheat C.G."/>
            <person name="Glazer B.T."/>
            <person name="Huber J.A."/>
        </authorList>
    </citation>
    <scope>NUCLEOTIDE SEQUENCE [LARGE SCALE GENOMIC DNA]</scope>
</reference>
<evidence type="ECO:0008006" key="4">
    <source>
        <dbReference type="Google" id="ProtNLM"/>
    </source>
</evidence>
<evidence type="ECO:0000256" key="1">
    <source>
        <dbReference type="SAM" id="SignalP"/>
    </source>
</evidence>
<accession>A0A2A5C7K9</accession>
<feature type="signal peptide" evidence="1">
    <location>
        <begin position="1"/>
        <end position="25"/>
    </location>
</feature>
<protein>
    <recommendedName>
        <fullName evidence="4">Tat pathway signal protein</fullName>
    </recommendedName>
</protein>
<evidence type="ECO:0000313" key="3">
    <source>
        <dbReference type="Proteomes" id="UP000228987"/>
    </source>
</evidence>
<comment type="caution">
    <text evidence="2">The sequence shown here is derived from an EMBL/GenBank/DDBJ whole genome shotgun (WGS) entry which is preliminary data.</text>
</comment>